<dbReference type="InterPro" id="IPR050086">
    <property type="entry name" value="MetN_ABC_transporter-like"/>
</dbReference>
<comment type="function">
    <text evidence="8">Involved in beta-(1--&gt;2)glucan export. Transmembrane domains (TMD) form a pore in the inner membrane and the ATP-binding domain (NBD) is responsible for energy generation.</text>
</comment>
<keyword evidence="7" id="KW-0472">Membrane</keyword>
<dbReference type="GO" id="GO:0016020">
    <property type="term" value="C:membrane"/>
    <property type="evidence" value="ECO:0007669"/>
    <property type="project" value="InterPro"/>
</dbReference>
<keyword evidence="5 10" id="KW-0067">ATP-binding</keyword>
<sequence>MKNVAPTALAGYREVDARGSDDAIIIRDLCKSFNGRTVLDNICCTIPRGQFVVLLGPSGGGKSTLFRCLTRLIEPDSGNITIDGTEITSLSRRDLNLFRRKIGFVFQQFNLVKRFNAVDNVLAARLGYTSLVRVLLRCFKPQDRQLALACLDSVGLLQQAYQRAEKLSGGQQQRVAIARAFAQQGNLILADEPISSLDPESSENVLQILQRAARERGFSVLCSLHQVDLAERYADSIVALKNGRVFFNGPSKDFTPDMCEELYRASKA</sequence>
<accession>A0A7C9VKI7</accession>
<evidence type="ECO:0000256" key="3">
    <source>
        <dbReference type="ARBA" id="ARBA00022475"/>
    </source>
</evidence>
<evidence type="ECO:0000313" key="10">
    <source>
        <dbReference type="EMBL" id="NGX97130.1"/>
    </source>
</evidence>
<dbReference type="InterPro" id="IPR027417">
    <property type="entry name" value="P-loop_NTPase"/>
</dbReference>
<dbReference type="Pfam" id="PF00005">
    <property type="entry name" value="ABC_tran"/>
    <property type="match status" value="1"/>
</dbReference>
<dbReference type="PANTHER" id="PTHR43166:SF6">
    <property type="entry name" value="PHOSPHONATES IMPORT ATP-BINDING PROTEIN PHNC"/>
    <property type="match status" value="1"/>
</dbReference>
<dbReference type="Gene3D" id="3.40.50.300">
    <property type="entry name" value="P-loop containing nucleotide triphosphate hydrolases"/>
    <property type="match status" value="1"/>
</dbReference>
<evidence type="ECO:0000313" key="11">
    <source>
        <dbReference type="Proteomes" id="UP000480266"/>
    </source>
</evidence>
<dbReference type="NCBIfam" id="TIGR02315">
    <property type="entry name" value="ABC_phnC"/>
    <property type="match status" value="1"/>
</dbReference>
<dbReference type="Proteomes" id="UP000480266">
    <property type="component" value="Unassembled WGS sequence"/>
</dbReference>
<dbReference type="GO" id="GO:0005524">
    <property type="term" value="F:ATP binding"/>
    <property type="evidence" value="ECO:0007669"/>
    <property type="project" value="UniProtKB-KW"/>
</dbReference>
<dbReference type="GO" id="GO:0016887">
    <property type="term" value="F:ATP hydrolysis activity"/>
    <property type="evidence" value="ECO:0007669"/>
    <property type="project" value="InterPro"/>
</dbReference>
<evidence type="ECO:0000256" key="6">
    <source>
        <dbReference type="ARBA" id="ARBA00022967"/>
    </source>
</evidence>
<dbReference type="EMBL" id="JAAMRR010000941">
    <property type="protein sequence ID" value="NGX97130.1"/>
    <property type="molecule type" value="Genomic_DNA"/>
</dbReference>
<organism evidence="10 11">
    <name type="scientific">Candidatus Afipia apatlaquensis</name>
    <dbReference type="NCBI Taxonomy" id="2712852"/>
    <lineage>
        <taxon>Bacteria</taxon>
        <taxon>Pseudomonadati</taxon>
        <taxon>Pseudomonadota</taxon>
        <taxon>Alphaproteobacteria</taxon>
        <taxon>Hyphomicrobiales</taxon>
        <taxon>Nitrobacteraceae</taxon>
        <taxon>Afipia</taxon>
    </lineage>
</organism>
<keyword evidence="4" id="KW-0547">Nucleotide-binding</keyword>
<dbReference type="InterPro" id="IPR017871">
    <property type="entry name" value="ABC_transporter-like_CS"/>
</dbReference>
<dbReference type="PANTHER" id="PTHR43166">
    <property type="entry name" value="AMINO ACID IMPORT ATP-BINDING PROTEIN"/>
    <property type="match status" value="1"/>
</dbReference>
<dbReference type="InterPro" id="IPR003593">
    <property type="entry name" value="AAA+_ATPase"/>
</dbReference>
<keyword evidence="6" id="KW-1278">Translocase</keyword>
<comment type="similarity">
    <text evidence="1">Belongs to the ABC transporter superfamily.</text>
</comment>
<evidence type="ECO:0000256" key="5">
    <source>
        <dbReference type="ARBA" id="ARBA00022840"/>
    </source>
</evidence>
<keyword evidence="2" id="KW-0813">Transport</keyword>
<protein>
    <submittedName>
        <fullName evidence="10">Phosphonate ABC transporter ATP-binding protein</fullName>
    </submittedName>
</protein>
<dbReference type="SUPFAM" id="SSF52540">
    <property type="entry name" value="P-loop containing nucleoside triphosphate hydrolases"/>
    <property type="match status" value="1"/>
</dbReference>
<dbReference type="AlphaFoldDB" id="A0A7C9VKI7"/>
<keyword evidence="3" id="KW-1003">Cell membrane</keyword>
<reference evidence="10" key="1">
    <citation type="submission" date="2020-02" db="EMBL/GenBank/DDBJ databases">
        <title>Draft genome sequence of Candidatus Afipia apatlaquensis IBT-C3, a potential strain for decolorization of textile dyes.</title>
        <authorList>
            <person name="Sanchez-Reyes A."/>
            <person name="Breton-Deval L."/>
            <person name="Mangelson H."/>
            <person name="Sanchez-Flores A."/>
        </authorList>
    </citation>
    <scope>NUCLEOTIDE SEQUENCE [LARGE SCALE GENOMIC DNA]</scope>
    <source>
        <strain evidence="10">IBT-C3</strain>
    </source>
</reference>
<dbReference type="CDD" id="cd03256">
    <property type="entry name" value="ABC_PhnC_transporter"/>
    <property type="match status" value="1"/>
</dbReference>
<evidence type="ECO:0000256" key="4">
    <source>
        <dbReference type="ARBA" id="ARBA00022741"/>
    </source>
</evidence>
<evidence type="ECO:0000256" key="7">
    <source>
        <dbReference type="ARBA" id="ARBA00023136"/>
    </source>
</evidence>
<dbReference type="GO" id="GO:0015416">
    <property type="term" value="F:ABC-type phosphonate transporter activity"/>
    <property type="evidence" value="ECO:0007669"/>
    <property type="project" value="InterPro"/>
</dbReference>
<evidence type="ECO:0000259" key="9">
    <source>
        <dbReference type="PROSITE" id="PS50893"/>
    </source>
</evidence>
<dbReference type="InterPro" id="IPR003439">
    <property type="entry name" value="ABC_transporter-like_ATP-bd"/>
</dbReference>
<proteinExistence type="inferred from homology"/>
<dbReference type="PROSITE" id="PS00211">
    <property type="entry name" value="ABC_TRANSPORTER_1"/>
    <property type="match status" value="1"/>
</dbReference>
<evidence type="ECO:0000256" key="8">
    <source>
        <dbReference type="ARBA" id="ARBA00024722"/>
    </source>
</evidence>
<evidence type="ECO:0000256" key="2">
    <source>
        <dbReference type="ARBA" id="ARBA00022448"/>
    </source>
</evidence>
<evidence type="ECO:0000256" key="1">
    <source>
        <dbReference type="ARBA" id="ARBA00005417"/>
    </source>
</evidence>
<feature type="domain" description="ABC transporter" evidence="9">
    <location>
        <begin position="24"/>
        <end position="267"/>
    </location>
</feature>
<keyword evidence="11" id="KW-1185">Reference proteome</keyword>
<dbReference type="SMART" id="SM00382">
    <property type="entry name" value="AAA"/>
    <property type="match status" value="1"/>
</dbReference>
<comment type="caution">
    <text evidence="10">The sequence shown here is derived from an EMBL/GenBank/DDBJ whole genome shotgun (WGS) entry which is preliminary data.</text>
</comment>
<gene>
    <name evidence="10" type="primary">phnC</name>
    <name evidence="10" type="ORF">G4V63_18500</name>
</gene>
<name>A0A7C9VKI7_9BRAD</name>
<dbReference type="InterPro" id="IPR012693">
    <property type="entry name" value="ABC_transpr_PhnC"/>
</dbReference>
<dbReference type="PROSITE" id="PS50893">
    <property type="entry name" value="ABC_TRANSPORTER_2"/>
    <property type="match status" value="1"/>
</dbReference>